<dbReference type="InterPro" id="IPR021848">
    <property type="entry name" value="HODM_asu-like"/>
</dbReference>
<evidence type="ECO:0000313" key="1">
    <source>
        <dbReference type="EMBL" id="BAJ82046.1"/>
    </source>
</evidence>
<dbReference type="AlphaFoldDB" id="F0J3A0"/>
<gene>
    <name evidence="1" type="ordered locus">ACMV_26990</name>
</gene>
<protein>
    <submittedName>
        <fullName evidence="1">Uncharacterized protein</fullName>
    </submittedName>
</protein>
<dbReference type="HOGENOM" id="CLU_025462_1_0_5"/>
<dbReference type="RefSeq" id="WP_013640787.1">
    <property type="nucleotide sequence ID" value="NC_015186.1"/>
</dbReference>
<accession>F0J3A0</accession>
<reference evidence="1 2" key="1">
    <citation type="submission" date="2010-12" db="EMBL/GenBank/DDBJ databases">
        <title>Whole genome sequence of Acidiphilium multivorum AIU301.</title>
        <authorList>
            <person name="Narita-Yamada S."/>
            <person name="Nakamura S."/>
            <person name="Ito N."/>
            <person name="Takarada H."/>
            <person name="Katano Y."/>
            <person name="Nakazawa H."/>
            <person name="Hosoyama A."/>
            <person name="Yamada R."/>
            <person name="Fujita N."/>
        </authorList>
    </citation>
    <scope>NUCLEOTIDE SEQUENCE [LARGE SCALE GENOMIC DNA]</scope>
    <source>
        <strain evidence="2">DSM 11245 / JCM 8867 / AIU301</strain>
    </source>
</reference>
<organism evidence="1 2">
    <name type="scientific">Acidiphilium multivorum (strain DSM 11245 / JCM 8867 / NBRC 100883 / AIU 301)</name>
    <dbReference type="NCBI Taxonomy" id="926570"/>
    <lineage>
        <taxon>Bacteria</taxon>
        <taxon>Pseudomonadati</taxon>
        <taxon>Pseudomonadota</taxon>
        <taxon>Alphaproteobacteria</taxon>
        <taxon>Acetobacterales</taxon>
        <taxon>Acidocellaceae</taxon>
        <taxon>Acidiphilium</taxon>
    </lineage>
</organism>
<sequence length="303" mass="32445">MLTAPPPALPASPLWLPFAPGPYRPAMGLIARPPAELTAFGADYPAQMAERRALLGLRRAEVFAALPGSEAARRETLLLVAGHLLADRAPWFAQAGAMLENRLTGERWNLAAPECDPLELAGRLVQEDLCLLDPATATLTAAVLCFPSRWRLADKLGRDLAAIHTPVPLYAERLDRPVARFIAALAPGRLVERFNWTIHDGSDLFQPEPHIAPGPAVTAGTAPARLHLRVERQTLSRLPESGAVLFTIRTRQAALAEVMAVPGAAAALAEAVRGLPETVAAYRGIAPFRAALLAALDRVAPPR</sequence>
<name>F0J3A0_ACIMA</name>
<dbReference type="KEGG" id="amv:ACMV_26990"/>
<dbReference type="EMBL" id="AP012035">
    <property type="protein sequence ID" value="BAJ82046.1"/>
    <property type="molecule type" value="Genomic_DNA"/>
</dbReference>
<dbReference type="Pfam" id="PF11927">
    <property type="entry name" value="HODM_asu-like"/>
    <property type="match status" value="1"/>
</dbReference>
<keyword evidence="2" id="KW-1185">Reference proteome</keyword>
<proteinExistence type="predicted"/>
<evidence type="ECO:0000313" key="2">
    <source>
        <dbReference type="Proteomes" id="UP000007100"/>
    </source>
</evidence>
<dbReference type="Proteomes" id="UP000007100">
    <property type="component" value="Chromosome"/>
</dbReference>